<reference evidence="2 3" key="1">
    <citation type="submission" date="2020-02" db="EMBL/GenBank/DDBJ databases">
        <title>Whole Genome Shotgun Sequence of Streptomyces sp. strain CWH03.</title>
        <authorList>
            <person name="Dohra H."/>
            <person name="Kodani S."/>
            <person name="Yamamura H."/>
        </authorList>
    </citation>
    <scope>NUCLEOTIDE SEQUENCE [LARGE SCALE GENOMIC DNA]</scope>
    <source>
        <strain evidence="2 3">CWH03</strain>
    </source>
</reference>
<name>A0A6A0B2J5_9ACTN</name>
<gene>
    <name evidence="2" type="ORF">SCWH03_50130</name>
</gene>
<organism evidence="2 3">
    <name type="scientific">Streptomyces pacificus</name>
    <dbReference type="NCBI Taxonomy" id="2705029"/>
    <lineage>
        <taxon>Bacteria</taxon>
        <taxon>Bacillati</taxon>
        <taxon>Actinomycetota</taxon>
        <taxon>Actinomycetes</taxon>
        <taxon>Kitasatosporales</taxon>
        <taxon>Streptomycetaceae</taxon>
        <taxon>Streptomyces</taxon>
    </lineage>
</organism>
<feature type="compositionally biased region" description="Basic and acidic residues" evidence="1">
    <location>
        <begin position="59"/>
        <end position="71"/>
    </location>
</feature>
<feature type="region of interest" description="Disordered" evidence="1">
    <location>
        <begin position="1"/>
        <end position="132"/>
    </location>
</feature>
<feature type="compositionally biased region" description="Basic and acidic residues" evidence="1">
    <location>
        <begin position="105"/>
        <end position="116"/>
    </location>
</feature>
<dbReference type="Pfam" id="PF19450">
    <property type="entry name" value="DUF5988"/>
    <property type="match status" value="1"/>
</dbReference>
<dbReference type="Proteomes" id="UP000484988">
    <property type="component" value="Unassembled WGS sequence"/>
</dbReference>
<dbReference type="EMBL" id="BLLG01000020">
    <property type="protein sequence ID" value="GFH38761.1"/>
    <property type="molecule type" value="Genomic_DNA"/>
</dbReference>
<comment type="caution">
    <text evidence="2">The sequence shown here is derived from an EMBL/GenBank/DDBJ whole genome shotgun (WGS) entry which is preliminary data.</text>
</comment>
<sequence>MGGTPWSSSPAAAWSPPTQQRWDFDTSRYGAEAVRAEANRWSQARPEPGSEQLSAGRSSDSRRRSPCEAARRGAGAPGRRDGGSVAPGVRGALRWGKTGGMASKARLEGGPDDLRGRVVPITPPGQELKIPHRGGYEHFKATTRHEDTPEGRLTVYEWWERTEVAE</sequence>
<protein>
    <submittedName>
        <fullName evidence="2">Uncharacterized protein</fullName>
    </submittedName>
</protein>
<accession>A0A6A0B2J5</accession>
<proteinExistence type="predicted"/>
<dbReference type="AlphaFoldDB" id="A0A6A0B2J5"/>
<evidence type="ECO:0000313" key="3">
    <source>
        <dbReference type="Proteomes" id="UP000484988"/>
    </source>
</evidence>
<feature type="compositionally biased region" description="Low complexity" evidence="1">
    <location>
        <begin position="1"/>
        <end position="17"/>
    </location>
</feature>
<keyword evidence="3" id="KW-1185">Reference proteome</keyword>
<dbReference type="InterPro" id="IPR046030">
    <property type="entry name" value="DUF5988"/>
</dbReference>
<evidence type="ECO:0000256" key="1">
    <source>
        <dbReference type="SAM" id="MobiDB-lite"/>
    </source>
</evidence>
<evidence type="ECO:0000313" key="2">
    <source>
        <dbReference type="EMBL" id="GFH38761.1"/>
    </source>
</evidence>